<name>F5XRX0_MICPN</name>
<evidence type="ECO:0000259" key="2">
    <source>
        <dbReference type="Pfam" id="PF00534"/>
    </source>
</evidence>
<dbReference type="Proteomes" id="UP000007947">
    <property type="component" value="Chromosome"/>
</dbReference>
<dbReference type="STRING" id="1032480.MLP_41690"/>
<dbReference type="Pfam" id="PF00534">
    <property type="entry name" value="Glycos_transf_1"/>
    <property type="match status" value="1"/>
</dbReference>
<proteinExistence type="predicted"/>
<dbReference type="GO" id="GO:0016758">
    <property type="term" value="F:hexosyltransferase activity"/>
    <property type="evidence" value="ECO:0007669"/>
    <property type="project" value="TreeGrafter"/>
</dbReference>
<organism evidence="3 4">
    <name type="scientific">Microlunatus phosphovorus (strain ATCC 700054 / DSM 10555 / JCM 9379 / NBRC 101784 / NCIMB 13414 / VKM Ac-1990 / NM-1)</name>
    <dbReference type="NCBI Taxonomy" id="1032480"/>
    <lineage>
        <taxon>Bacteria</taxon>
        <taxon>Bacillati</taxon>
        <taxon>Actinomycetota</taxon>
        <taxon>Actinomycetes</taxon>
        <taxon>Propionibacteriales</taxon>
        <taxon>Propionibacteriaceae</taxon>
        <taxon>Microlunatus</taxon>
    </lineage>
</organism>
<evidence type="ECO:0000313" key="3">
    <source>
        <dbReference type="EMBL" id="BAK37183.1"/>
    </source>
</evidence>
<dbReference type="InterPro" id="IPR050194">
    <property type="entry name" value="Glycosyltransferase_grp1"/>
</dbReference>
<dbReference type="KEGG" id="mph:MLP_41690"/>
<gene>
    <name evidence="3" type="ordered locus">MLP_41690</name>
</gene>
<dbReference type="EMBL" id="AP012204">
    <property type="protein sequence ID" value="BAK37183.1"/>
    <property type="molecule type" value="Genomic_DNA"/>
</dbReference>
<dbReference type="PANTHER" id="PTHR45947">
    <property type="entry name" value="SULFOQUINOVOSYL TRANSFERASE SQD2"/>
    <property type="match status" value="1"/>
</dbReference>
<evidence type="ECO:0000256" key="1">
    <source>
        <dbReference type="ARBA" id="ARBA00022679"/>
    </source>
</evidence>
<dbReference type="PANTHER" id="PTHR45947:SF3">
    <property type="entry name" value="SULFOQUINOVOSYL TRANSFERASE SQD2"/>
    <property type="match status" value="1"/>
</dbReference>
<dbReference type="EC" id="2.4.-.-" evidence="3"/>
<feature type="domain" description="Glycosyl transferase family 1" evidence="2">
    <location>
        <begin position="185"/>
        <end position="348"/>
    </location>
</feature>
<dbReference type="OrthoDB" id="9808602at2"/>
<accession>F5XRX0</accession>
<reference evidence="3 4" key="1">
    <citation type="submission" date="2011-05" db="EMBL/GenBank/DDBJ databases">
        <title>Whole genome sequence of Microlunatus phosphovorus NM-1.</title>
        <authorList>
            <person name="Hosoyama A."/>
            <person name="Sasaki K."/>
            <person name="Harada T."/>
            <person name="Igarashi R."/>
            <person name="Kawakoshi A."/>
            <person name="Sasagawa M."/>
            <person name="Fukada J."/>
            <person name="Nakamura S."/>
            <person name="Katano Y."/>
            <person name="Hanada S."/>
            <person name="Kamagata Y."/>
            <person name="Nakamura N."/>
            <person name="Yamazaki S."/>
            <person name="Fujita N."/>
        </authorList>
    </citation>
    <scope>NUCLEOTIDE SEQUENCE [LARGE SCALE GENOMIC DNA]</scope>
    <source>
        <strain evidence="4">ATCC 700054 / DSM 10555 / JCM 9379 / NBRC 101784 / NCIMB 13414 / VKM Ac-1990 / NM-1</strain>
    </source>
</reference>
<keyword evidence="1 3" id="KW-0808">Transferase</keyword>
<evidence type="ECO:0000313" key="4">
    <source>
        <dbReference type="Proteomes" id="UP000007947"/>
    </source>
</evidence>
<sequence length="377" mass="39862">MTVLVVTNDFPPHIGGIESFVAQACGFLDNEVAVLTSIAPGSAAWDAAAGYPIERLPGPLLPTPAVGRAAVGLLRRSGASRVLFGAAAPLALLAPVLRSAGAERIVALTHGHETWWATLPGSRALLRRIGDEVDVLTTISDYVSVRIAAALSPEGRAKLVRLPPPVDLTVFAPPAAGARPQGQMRRVISVGRMVKRKGFDTLLQAWSLLPSLLDVRSGPYELVLVGDGPQRRRLERLAIQAGLDQVRFTGALNRSDVRAELQRSDVFAFPVRTRLGGLDPEGLGLAPLEAAACGLPVVVGRSGGAPETVRHGRTGYVVEPHDPYELAGRLAQLLTDPDHAHALGVAGRVFVGERYGSEQARRVLRSALLQPEGMPGG</sequence>
<dbReference type="SUPFAM" id="SSF53756">
    <property type="entry name" value="UDP-Glycosyltransferase/glycogen phosphorylase"/>
    <property type="match status" value="1"/>
</dbReference>
<dbReference type="eggNOG" id="COG0438">
    <property type="taxonomic scope" value="Bacteria"/>
</dbReference>
<keyword evidence="3" id="KW-0328">Glycosyltransferase</keyword>
<dbReference type="Gene3D" id="3.40.50.2000">
    <property type="entry name" value="Glycogen Phosphorylase B"/>
    <property type="match status" value="2"/>
</dbReference>
<dbReference type="AlphaFoldDB" id="F5XRX0"/>
<dbReference type="InterPro" id="IPR001296">
    <property type="entry name" value="Glyco_trans_1"/>
</dbReference>
<protein>
    <submittedName>
        <fullName evidence="3">Putative glycosyltransferase</fullName>
        <ecNumber evidence="3">2.4.-.-</ecNumber>
    </submittedName>
</protein>
<dbReference type="CDD" id="cd03801">
    <property type="entry name" value="GT4_PimA-like"/>
    <property type="match status" value="1"/>
</dbReference>
<dbReference type="RefSeq" id="WP_013865020.1">
    <property type="nucleotide sequence ID" value="NC_015635.1"/>
</dbReference>
<keyword evidence="4" id="KW-1185">Reference proteome</keyword>
<dbReference type="HOGENOM" id="CLU_009583_2_5_11"/>